<gene>
    <name evidence="1" type="ORF">BDP27DRAFT_1378173</name>
</gene>
<name>A0A9P5TWE1_9AGAR</name>
<comment type="caution">
    <text evidence="1">The sequence shown here is derived from an EMBL/GenBank/DDBJ whole genome shotgun (WGS) entry which is preliminary data.</text>
</comment>
<dbReference type="AlphaFoldDB" id="A0A9P5TWE1"/>
<evidence type="ECO:0000313" key="2">
    <source>
        <dbReference type="Proteomes" id="UP000772434"/>
    </source>
</evidence>
<dbReference type="EMBL" id="JADNRY010001214">
    <property type="protein sequence ID" value="KAF9019462.1"/>
    <property type="molecule type" value="Genomic_DNA"/>
</dbReference>
<proteinExistence type="predicted"/>
<evidence type="ECO:0000313" key="1">
    <source>
        <dbReference type="EMBL" id="KAF9019462.1"/>
    </source>
</evidence>
<sequence>MSRFGNISSATSKILIRGGRPFLLSIPVDITQTQPAHTTSPARGRTFWSITTPEGAIQAKWTDLTQNFTGTPYIGIEIVPGSDTDKPFGRPVVDPASSEKRQVLAQARQQEWDGIWDEYSARYLNEDFVVLDGSTERTAPHWKYDVTHLLDP</sequence>
<accession>A0A9P5TWE1</accession>
<organism evidence="1 2">
    <name type="scientific">Rhodocollybia butyracea</name>
    <dbReference type="NCBI Taxonomy" id="206335"/>
    <lineage>
        <taxon>Eukaryota</taxon>
        <taxon>Fungi</taxon>
        <taxon>Dikarya</taxon>
        <taxon>Basidiomycota</taxon>
        <taxon>Agaricomycotina</taxon>
        <taxon>Agaricomycetes</taxon>
        <taxon>Agaricomycetidae</taxon>
        <taxon>Agaricales</taxon>
        <taxon>Marasmiineae</taxon>
        <taxon>Omphalotaceae</taxon>
        <taxon>Rhodocollybia</taxon>
    </lineage>
</organism>
<dbReference type="Proteomes" id="UP000772434">
    <property type="component" value="Unassembled WGS sequence"/>
</dbReference>
<reference evidence="1" key="1">
    <citation type="submission" date="2020-11" db="EMBL/GenBank/DDBJ databases">
        <authorList>
            <consortium name="DOE Joint Genome Institute"/>
            <person name="Ahrendt S."/>
            <person name="Riley R."/>
            <person name="Andreopoulos W."/>
            <person name="Labutti K."/>
            <person name="Pangilinan J."/>
            <person name="Ruiz-Duenas F.J."/>
            <person name="Barrasa J.M."/>
            <person name="Sanchez-Garcia M."/>
            <person name="Camarero S."/>
            <person name="Miyauchi S."/>
            <person name="Serrano A."/>
            <person name="Linde D."/>
            <person name="Babiker R."/>
            <person name="Drula E."/>
            <person name="Ayuso-Fernandez I."/>
            <person name="Pacheco R."/>
            <person name="Padilla G."/>
            <person name="Ferreira P."/>
            <person name="Barriuso J."/>
            <person name="Kellner H."/>
            <person name="Castanera R."/>
            <person name="Alfaro M."/>
            <person name="Ramirez L."/>
            <person name="Pisabarro A.G."/>
            <person name="Kuo A."/>
            <person name="Tritt A."/>
            <person name="Lipzen A."/>
            <person name="He G."/>
            <person name="Yan M."/>
            <person name="Ng V."/>
            <person name="Cullen D."/>
            <person name="Martin F."/>
            <person name="Rosso M.-N."/>
            <person name="Henrissat B."/>
            <person name="Hibbett D."/>
            <person name="Martinez A.T."/>
            <person name="Grigoriev I.V."/>
        </authorList>
    </citation>
    <scope>NUCLEOTIDE SEQUENCE</scope>
    <source>
        <strain evidence="1">AH 40177</strain>
    </source>
</reference>
<keyword evidence="2" id="KW-1185">Reference proteome</keyword>
<protein>
    <submittedName>
        <fullName evidence="1">Uncharacterized protein</fullName>
    </submittedName>
</protein>